<sequence>MPGYELDGFDLKNAVVRLSCIYLSFSASTNCIF</sequence>
<organism evidence="1">
    <name type="scientific">Rhizophora mucronata</name>
    <name type="common">Asiatic mangrove</name>
    <dbReference type="NCBI Taxonomy" id="61149"/>
    <lineage>
        <taxon>Eukaryota</taxon>
        <taxon>Viridiplantae</taxon>
        <taxon>Streptophyta</taxon>
        <taxon>Embryophyta</taxon>
        <taxon>Tracheophyta</taxon>
        <taxon>Spermatophyta</taxon>
        <taxon>Magnoliopsida</taxon>
        <taxon>eudicotyledons</taxon>
        <taxon>Gunneridae</taxon>
        <taxon>Pentapetalae</taxon>
        <taxon>rosids</taxon>
        <taxon>fabids</taxon>
        <taxon>Malpighiales</taxon>
        <taxon>Rhizophoraceae</taxon>
        <taxon>Rhizophora</taxon>
    </lineage>
</organism>
<evidence type="ECO:0000313" key="1">
    <source>
        <dbReference type="EMBL" id="MBX54027.1"/>
    </source>
</evidence>
<protein>
    <submittedName>
        <fullName evidence="1">Uncharacterized protein</fullName>
    </submittedName>
</protein>
<accession>A0A2P2PH52</accession>
<name>A0A2P2PH52_RHIMU</name>
<reference evidence="1" key="1">
    <citation type="submission" date="2018-02" db="EMBL/GenBank/DDBJ databases">
        <title>Rhizophora mucronata_Transcriptome.</title>
        <authorList>
            <person name="Meera S.P."/>
            <person name="Sreeshan A."/>
            <person name="Augustine A."/>
        </authorList>
    </citation>
    <scope>NUCLEOTIDE SEQUENCE</scope>
    <source>
        <tissue evidence="1">Leaf</tissue>
    </source>
</reference>
<dbReference type="AlphaFoldDB" id="A0A2P2PH52"/>
<dbReference type="EMBL" id="GGEC01073543">
    <property type="protein sequence ID" value="MBX54027.1"/>
    <property type="molecule type" value="Transcribed_RNA"/>
</dbReference>
<proteinExistence type="predicted"/>